<dbReference type="GO" id="GO:0003824">
    <property type="term" value="F:catalytic activity"/>
    <property type="evidence" value="ECO:0007669"/>
    <property type="project" value="InterPro"/>
</dbReference>
<dbReference type="Gene3D" id="1.10.1060.10">
    <property type="entry name" value="Alpha-helical ferredoxin"/>
    <property type="match status" value="1"/>
</dbReference>
<dbReference type="PROSITE" id="PS00198">
    <property type="entry name" value="4FE4S_FER_1"/>
    <property type="match status" value="1"/>
</dbReference>
<evidence type="ECO:0000259" key="1">
    <source>
        <dbReference type="PROSITE" id="PS51379"/>
    </source>
</evidence>
<dbReference type="PROSITE" id="PS51379">
    <property type="entry name" value="4FE4S_FER_2"/>
    <property type="match status" value="1"/>
</dbReference>
<dbReference type="PANTHER" id="PTHR32479">
    <property type="entry name" value="GLYCOLATE OXIDASE IRON-SULFUR SUBUNIT"/>
    <property type="match status" value="1"/>
</dbReference>
<accession>X1NP54</accession>
<dbReference type="Pfam" id="PF13183">
    <property type="entry name" value="Fer4_8"/>
    <property type="match status" value="1"/>
</dbReference>
<dbReference type="InterPro" id="IPR017896">
    <property type="entry name" value="4Fe4S_Fe-S-bd"/>
</dbReference>
<dbReference type="InterPro" id="IPR017900">
    <property type="entry name" value="4Fe4S_Fe_S_CS"/>
</dbReference>
<evidence type="ECO:0000313" key="2">
    <source>
        <dbReference type="EMBL" id="GAI45827.1"/>
    </source>
</evidence>
<sequence length="265" mass="30080">PFVRAQYGDEYYELLCKIKNIFDPDGLMNPGKIINPDADVMVKNLRAEYKVLPERVKTDLLFGEGELAAELEQCYGCGLCRSCEPDLRMCPVFRAMGEELGSSRAKVNILHFWATGQLDEKDFESPEFRKFLDLCVNCKACLLQCPSGVDVSKLMIAARAQYVKRRGLRRAELVLSHNRCLSMFGSVFAPVSNFVMRLAVFKLLLEKFTGIDKRRGTPEFKHGSFLKAGRKYLAACEPIEKLIDKVAYFVDTYANYKDHELGFAV</sequence>
<dbReference type="AlphaFoldDB" id="X1NP54"/>
<dbReference type="InterPro" id="IPR016171">
    <property type="entry name" value="Vanillyl_alc_oxidase_C-sub2"/>
</dbReference>
<name>X1NP54_9ZZZZ</name>
<dbReference type="EMBL" id="BARV01025640">
    <property type="protein sequence ID" value="GAI45827.1"/>
    <property type="molecule type" value="Genomic_DNA"/>
</dbReference>
<dbReference type="InterPro" id="IPR009051">
    <property type="entry name" value="Helical_ferredxn"/>
</dbReference>
<dbReference type="Pfam" id="PF02913">
    <property type="entry name" value="FAD-oxidase_C"/>
    <property type="match status" value="1"/>
</dbReference>
<gene>
    <name evidence="2" type="ORF">S06H3_41578</name>
</gene>
<organism evidence="2">
    <name type="scientific">marine sediment metagenome</name>
    <dbReference type="NCBI Taxonomy" id="412755"/>
    <lineage>
        <taxon>unclassified sequences</taxon>
        <taxon>metagenomes</taxon>
        <taxon>ecological metagenomes</taxon>
    </lineage>
</organism>
<proteinExistence type="predicted"/>
<dbReference type="GO" id="GO:0050660">
    <property type="term" value="F:flavin adenine dinucleotide binding"/>
    <property type="evidence" value="ECO:0007669"/>
    <property type="project" value="InterPro"/>
</dbReference>
<dbReference type="InterPro" id="IPR004113">
    <property type="entry name" value="FAD-bd_oxidored_4_C"/>
</dbReference>
<reference evidence="2" key="1">
    <citation type="journal article" date="2014" name="Front. Microbiol.">
        <title>High frequency of phylogenetically diverse reductive dehalogenase-homologous genes in deep subseafloor sedimentary metagenomes.</title>
        <authorList>
            <person name="Kawai M."/>
            <person name="Futagami T."/>
            <person name="Toyoda A."/>
            <person name="Takaki Y."/>
            <person name="Nishi S."/>
            <person name="Hori S."/>
            <person name="Arai W."/>
            <person name="Tsubouchi T."/>
            <person name="Morono Y."/>
            <person name="Uchiyama I."/>
            <person name="Ito T."/>
            <person name="Fujiyama A."/>
            <person name="Inagaki F."/>
            <person name="Takami H."/>
        </authorList>
    </citation>
    <scope>NUCLEOTIDE SEQUENCE</scope>
    <source>
        <strain evidence="2">Expedition CK06-06</strain>
    </source>
</reference>
<feature type="non-terminal residue" evidence="2">
    <location>
        <position position="1"/>
    </location>
</feature>
<comment type="caution">
    <text evidence="2">The sequence shown here is derived from an EMBL/GenBank/DDBJ whole genome shotgun (WGS) entry which is preliminary data.</text>
</comment>
<dbReference type="SUPFAM" id="SSF46548">
    <property type="entry name" value="alpha-helical ferredoxin"/>
    <property type="match status" value="1"/>
</dbReference>
<feature type="non-terminal residue" evidence="2">
    <location>
        <position position="265"/>
    </location>
</feature>
<dbReference type="PANTHER" id="PTHR32479:SF19">
    <property type="entry name" value="ANAEROBIC GLYCEROL-3-PHOSPHATE DEHYDROGENASE SUBUNIT C"/>
    <property type="match status" value="1"/>
</dbReference>
<dbReference type="Gene3D" id="1.10.45.10">
    <property type="entry name" value="Vanillyl-alcohol Oxidase, Chain A, domain 4"/>
    <property type="match status" value="1"/>
</dbReference>
<dbReference type="GO" id="GO:0051536">
    <property type="term" value="F:iron-sulfur cluster binding"/>
    <property type="evidence" value="ECO:0007669"/>
    <property type="project" value="InterPro"/>
</dbReference>
<protein>
    <recommendedName>
        <fullName evidence="1">4Fe-4S ferredoxin-type domain-containing protein</fullName>
    </recommendedName>
</protein>
<feature type="domain" description="4Fe-4S ferredoxin-type" evidence="1">
    <location>
        <begin position="124"/>
        <end position="149"/>
    </location>
</feature>